<dbReference type="Gene3D" id="3.40.630.190">
    <property type="entry name" value="LCP protein"/>
    <property type="match status" value="1"/>
</dbReference>
<feature type="domain" description="Cell envelope-related transcriptional attenuator" evidence="6">
    <location>
        <begin position="88"/>
        <end position="236"/>
    </location>
</feature>
<evidence type="ECO:0000313" key="8">
    <source>
        <dbReference type="Proteomes" id="UP000006316"/>
    </source>
</evidence>
<dbReference type="STRING" id="1117379.BABA_01640"/>
<sequence length="328" mass="37253">MNSSRSGKKGRKIRWLRLSLFTLLVVLICGGFYFYNVYSNVASAVTKMNKPISREVSEKREEKVEFHRKDPISILMVGIDEREEDSGRTDSMLVITVNPEKKTTKILSIPRDTRTQLINNNNPKKNRTDKINHAYAYGGIEMSIDSVEHFLNIPIDYYVEVNMEGFKDIVDAVGGINVDNQIEFELDGVTLKEGPQHLNGTKALAYARMRKQDPRGDLGRGERQREVISKIIDKGKSLSTLTKYDDILGALENNIKTNLTLNEMVGIQSSYKPAVETVDKLEIEGEGQMINRIWYFIVDDDTRQSLSDELRSQLDLPQESLASIKSND</sequence>
<proteinExistence type="inferred from homology"/>
<feature type="transmembrane region" description="Helical" evidence="5">
    <location>
        <begin position="15"/>
        <end position="35"/>
    </location>
</feature>
<dbReference type="NCBIfam" id="TIGR00350">
    <property type="entry name" value="lytR_cpsA_psr"/>
    <property type="match status" value="1"/>
</dbReference>
<keyword evidence="3" id="KW-0735">Signal-anchor</keyword>
<evidence type="ECO:0000256" key="1">
    <source>
        <dbReference type="ARBA" id="ARBA00006068"/>
    </source>
</evidence>
<comment type="caution">
    <text evidence="7">The sequence shown here is derived from an EMBL/GenBank/DDBJ whole genome shotgun (WGS) entry which is preliminary data.</text>
</comment>
<evidence type="ECO:0000256" key="2">
    <source>
        <dbReference type="ARBA" id="ARBA00022692"/>
    </source>
</evidence>
<evidence type="ECO:0000256" key="3">
    <source>
        <dbReference type="ARBA" id="ARBA00022968"/>
    </source>
</evidence>
<dbReference type="eggNOG" id="COG1316">
    <property type="taxonomic scope" value="Bacteria"/>
</dbReference>
<evidence type="ECO:0000256" key="4">
    <source>
        <dbReference type="ARBA" id="ARBA00022989"/>
    </source>
</evidence>
<dbReference type="InterPro" id="IPR050922">
    <property type="entry name" value="LytR/CpsA/Psr_CW_biosynth"/>
</dbReference>
<dbReference type="OrthoDB" id="27330at2"/>
<keyword evidence="8" id="KW-1185">Reference proteome</keyword>
<dbReference type="EMBL" id="AJLS01000009">
    <property type="protein sequence ID" value="EKN71344.1"/>
    <property type="molecule type" value="Genomic_DNA"/>
</dbReference>
<gene>
    <name evidence="7" type="ORF">BABA_01640</name>
</gene>
<dbReference type="Pfam" id="PF03816">
    <property type="entry name" value="LytR_cpsA_psr"/>
    <property type="match status" value="1"/>
</dbReference>
<dbReference type="PANTHER" id="PTHR33392:SF6">
    <property type="entry name" value="POLYISOPRENYL-TEICHOIC ACID--PEPTIDOGLYCAN TEICHOIC ACID TRANSFERASE TAGU"/>
    <property type="match status" value="1"/>
</dbReference>
<evidence type="ECO:0000313" key="7">
    <source>
        <dbReference type="EMBL" id="EKN71344.1"/>
    </source>
</evidence>
<name>K6DSK9_9BACI</name>
<keyword evidence="5" id="KW-0472">Membrane</keyword>
<organism evidence="7 8">
    <name type="scientific">Neobacillus bataviensis LMG 21833</name>
    <dbReference type="NCBI Taxonomy" id="1117379"/>
    <lineage>
        <taxon>Bacteria</taxon>
        <taxon>Bacillati</taxon>
        <taxon>Bacillota</taxon>
        <taxon>Bacilli</taxon>
        <taxon>Bacillales</taxon>
        <taxon>Bacillaceae</taxon>
        <taxon>Neobacillus</taxon>
    </lineage>
</organism>
<dbReference type="AlphaFoldDB" id="K6DSK9"/>
<dbReference type="PANTHER" id="PTHR33392">
    <property type="entry name" value="POLYISOPRENYL-TEICHOIC ACID--PEPTIDOGLYCAN TEICHOIC ACID TRANSFERASE TAGU"/>
    <property type="match status" value="1"/>
</dbReference>
<dbReference type="PATRIC" id="fig|1117379.3.peg.343"/>
<dbReference type="RefSeq" id="WP_007083371.1">
    <property type="nucleotide sequence ID" value="NZ_AJLS01000009.1"/>
</dbReference>
<comment type="similarity">
    <text evidence="1">Belongs to the LytR/CpsA/Psr (LCP) family.</text>
</comment>
<evidence type="ECO:0000259" key="6">
    <source>
        <dbReference type="Pfam" id="PF03816"/>
    </source>
</evidence>
<keyword evidence="4 5" id="KW-1133">Transmembrane helix</keyword>
<reference evidence="7 8" key="1">
    <citation type="journal article" date="2012" name="Front. Microbiol.">
        <title>Redundancy and modularity in membrane-associated dissimilatory nitrate reduction in Bacillus.</title>
        <authorList>
            <person name="Heylen K."/>
            <person name="Keltjens J."/>
        </authorList>
    </citation>
    <scope>NUCLEOTIDE SEQUENCE [LARGE SCALE GENOMIC DNA]</scope>
    <source>
        <strain evidence="8">LMG 21833T</strain>
    </source>
</reference>
<protein>
    <submittedName>
        <fullName evidence="7">Membrane-bound protein transcriptional regulator LytR</fullName>
    </submittedName>
</protein>
<dbReference type="Proteomes" id="UP000006316">
    <property type="component" value="Unassembled WGS sequence"/>
</dbReference>
<dbReference type="GO" id="GO:0071555">
    <property type="term" value="P:cell wall organization"/>
    <property type="evidence" value="ECO:0007669"/>
    <property type="project" value="UniProtKB-KW"/>
</dbReference>
<dbReference type="InterPro" id="IPR004474">
    <property type="entry name" value="LytR_CpsA_psr"/>
</dbReference>
<evidence type="ECO:0000256" key="5">
    <source>
        <dbReference type="SAM" id="Phobius"/>
    </source>
</evidence>
<keyword evidence="2 5" id="KW-0812">Transmembrane</keyword>
<accession>K6DSK9</accession>